<organism evidence="2 3">
    <name type="scientific">Microlunatus endophyticus</name>
    <dbReference type="NCBI Taxonomy" id="1716077"/>
    <lineage>
        <taxon>Bacteria</taxon>
        <taxon>Bacillati</taxon>
        <taxon>Actinomycetota</taxon>
        <taxon>Actinomycetes</taxon>
        <taxon>Propionibacteriales</taxon>
        <taxon>Propionibacteriaceae</taxon>
        <taxon>Microlunatus</taxon>
    </lineage>
</organism>
<evidence type="ECO:0000313" key="2">
    <source>
        <dbReference type="EMBL" id="GGL46936.1"/>
    </source>
</evidence>
<sequence length="186" mass="20311">MAQARRPAGNRDMFLSLLVILVPLAIIVAFFTRGPSDAKVATVNWRPVAAQARQQAPYAVLTPIELPAGWRATRVSWTKIGQPDPTGQESVRNQWQLGVLTDSGLYIELDQGDQLPNDMVAAVSREGEPDGTSTVDGQTWKRLVTDDNRTRSLVLSAPHVTSIVSGDVDYSLLETYVGLLHSETKS</sequence>
<dbReference type="AlphaFoldDB" id="A0A917RZN7"/>
<dbReference type="Proteomes" id="UP000613840">
    <property type="component" value="Unassembled WGS sequence"/>
</dbReference>
<keyword evidence="3" id="KW-1185">Reference proteome</keyword>
<dbReference type="RefSeq" id="WP_188893220.1">
    <property type="nucleotide sequence ID" value="NZ_BMMZ01000001.1"/>
</dbReference>
<proteinExistence type="predicted"/>
<reference evidence="2" key="1">
    <citation type="journal article" date="2014" name="Int. J. Syst. Evol. Microbiol.">
        <title>Complete genome sequence of Corynebacterium casei LMG S-19264T (=DSM 44701T), isolated from a smear-ripened cheese.</title>
        <authorList>
            <consortium name="US DOE Joint Genome Institute (JGI-PGF)"/>
            <person name="Walter F."/>
            <person name="Albersmeier A."/>
            <person name="Kalinowski J."/>
            <person name="Ruckert C."/>
        </authorList>
    </citation>
    <scope>NUCLEOTIDE SEQUENCE</scope>
    <source>
        <strain evidence="2">CGMCC 4.7306</strain>
    </source>
</reference>
<evidence type="ECO:0008006" key="4">
    <source>
        <dbReference type="Google" id="ProtNLM"/>
    </source>
</evidence>
<accession>A0A917RZN7</accession>
<protein>
    <recommendedName>
        <fullName evidence="4">DUF4245 domain-containing protein</fullName>
    </recommendedName>
</protein>
<name>A0A917RZN7_9ACTN</name>
<keyword evidence="1" id="KW-0812">Transmembrane</keyword>
<keyword evidence="1" id="KW-0472">Membrane</keyword>
<gene>
    <name evidence="2" type="ORF">GCM10011575_00990</name>
</gene>
<reference evidence="2" key="2">
    <citation type="submission" date="2020-09" db="EMBL/GenBank/DDBJ databases">
        <authorList>
            <person name="Sun Q."/>
            <person name="Zhou Y."/>
        </authorList>
    </citation>
    <scope>NUCLEOTIDE SEQUENCE</scope>
    <source>
        <strain evidence="2">CGMCC 4.7306</strain>
    </source>
</reference>
<evidence type="ECO:0000256" key="1">
    <source>
        <dbReference type="SAM" id="Phobius"/>
    </source>
</evidence>
<evidence type="ECO:0000313" key="3">
    <source>
        <dbReference type="Proteomes" id="UP000613840"/>
    </source>
</evidence>
<dbReference type="Pfam" id="PF14030">
    <property type="entry name" value="DUF4245"/>
    <property type="match status" value="1"/>
</dbReference>
<feature type="transmembrane region" description="Helical" evidence="1">
    <location>
        <begin position="12"/>
        <end position="31"/>
    </location>
</feature>
<comment type="caution">
    <text evidence="2">The sequence shown here is derived from an EMBL/GenBank/DDBJ whole genome shotgun (WGS) entry which is preliminary data.</text>
</comment>
<keyword evidence="1" id="KW-1133">Transmembrane helix</keyword>
<dbReference type="EMBL" id="BMMZ01000001">
    <property type="protein sequence ID" value="GGL46936.1"/>
    <property type="molecule type" value="Genomic_DNA"/>
</dbReference>
<dbReference type="InterPro" id="IPR025339">
    <property type="entry name" value="DUF4245"/>
</dbReference>